<name>A3CRZ5_METMJ</name>
<dbReference type="EMBL" id="CP000562">
    <property type="protein sequence ID" value="ABN56145.1"/>
    <property type="molecule type" value="Genomic_DNA"/>
</dbReference>
<dbReference type="STRING" id="368407.Memar_0211"/>
<dbReference type="HOGENOM" id="CLU_3163153_0_0_2"/>
<organism evidence="1 2">
    <name type="scientific">Methanoculleus marisnigri (strain ATCC 35101 / DSM 1498 / JR1)</name>
    <dbReference type="NCBI Taxonomy" id="368407"/>
    <lineage>
        <taxon>Archaea</taxon>
        <taxon>Methanobacteriati</taxon>
        <taxon>Methanobacteriota</taxon>
        <taxon>Stenosarchaea group</taxon>
        <taxon>Methanomicrobia</taxon>
        <taxon>Methanomicrobiales</taxon>
        <taxon>Methanomicrobiaceae</taxon>
        <taxon>Methanoculleus</taxon>
    </lineage>
</organism>
<protein>
    <submittedName>
        <fullName evidence="1">Uncharacterized protein</fullName>
    </submittedName>
</protein>
<evidence type="ECO:0000313" key="1">
    <source>
        <dbReference type="EMBL" id="ABN56145.1"/>
    </source>
</evidence>
<gene>
    <name evidence="1" type="ordered locus">Memar_0211</name>
</gene>
<reference evidence="1 2" key="1">
    <citation type="journal article" date="2009" name="Stand. Genomic Sci.">
        <title>Complete genome sequence of Methanoculleus marisnigri Romesser et al. 1981 type strain JR1.</title>
        <authorList>
            <person name="Anderson I.J."/>
            <person name="Sieprawska-Lupa M."/>
            <person name="Lapidus A."/>
            <person name="Nolan M."/>
            <person name="Copeland A."/>
            <person name="Glavina Del Rio T."/>
            <person name="Tice H."/>
            <person name="Dalin E."/>
            <person name="Barry K."/>
            <person name="Saunders E."/>
            <person name="Han C."/>
            <person name="Brettin T."/>
            <person name="Detter J.C."/>
            <person name="Bruce D."/>
            <person name="Mikhailova N."/>
            <person name="Pitluck S."/>
            <person name="Hauser L."/>
            <person name="Land M."/>
            <person name="Lucas S."/>
            <person name="Richardson P."/>
            <person name="Whitman W.B."/>
            <person name="Kyrpides N.C."/>
        </authorList>
    </citation>
    <scope>NUCLEOTIDE SEQUENCE [LARGE SCALE GENOMIC DNA]</scope>
    <source>
        <strain evidence="2">ATCC 35101 / DSM 1498 / JR1</strain>
    </source>
</reference>
<sequence>MNREEILPSLRPPGPSRLHEQIEVGDASLDECRPGVVEEMLDSEPTR</sequence>
<dbReference type="AlphaFoldDB" id="A3CRZ5"/>
<keyword evidence="2" id="KW-1185">Reference proteome</keyword>
<dbReference type="Proteomes" id="UP000002146">
    <property type="component" value="Chromosome"/>
</dbReference>
<accession>A3CRZ5</accession>
<proteinExistence type="predicted"/>
<dbReference type="KEGG" id="mem:Memar_0211"/>
<evidence type="ECO:0000313" key="2">
    <source>
        <dbReference type="Proteomes" id="UP000002146"/>
    </source>
</evidence>